<dbReference type="NCBIfam" id="NF040862">
    <property type="entry name" value="pufB_517_ASD"/>
    <property type="match status" value="1"/>
</dbReference>
<keyword evidence="8 15" id="KW-0479">Metal-binding</keyword>
<dbReference type="GO" id="GO:0005886">
    <property type="term" value="C:plasma membrane"/>
    <property type="evidence" value="ECO:0007669"/>
    <property type="project" value="UniProtKB-SubCell"/>
</dbReference>
<evidence type="ECO:0000256" key="12">
    <source>
        <dbReference type="ARBA" id="ARBA00022991"/>
    </source>
</evidence>
<keyword evidence="9 15" id="KW-0460">Magnesium</keyword>
<feature type="binding site" description="axial binding residue" evidence="15">
    <location>
        <position position="37"/>
    </location>
    <ligand>
        <name>a bacteriochlorophyll</name>
        <dbReference type="ChEBI" id="CHEBI:38201"/>
    </ligand>
    <ligandPart>
        <name>Mg</name>
        <dbReference type="ChEBI" id="CHEBI:25107"/>
    </ligandPart>
</feature>
<comment type="caution">
    <text evidence="18">The sequence shown here is derived from an EMBL/GenBank/DDBJ whole genome shotgun (WGS) entry which is preliminary data.</text>
</comment>
<keyword evidence="13 16" id="KW-0472">Membrane</keyword>
<evidence type="ECO:0000256" key="6">
    <source>
        <dbReference type="ARBA" id="ARBA00022549"/>
    </source>
</evidence>
<keyword evidence="14" id="KW-0437">Light-harvesting polypeptide</keyword>
<sequence length="47" mass="5513">MADQKSMTGLTEEEAKEFHGIFTQSMTMFFGIVIIAHILAWLWRPWL</sequence>
<comment type="subcellular location">
    <subcellularLocation>
        <location evidence="2">Cell inner membrane</location>
        <topology evidence="2">Single-pass type II membrane protein</topology>
    </subcellularLocation>
</comment>
<evidence type="ECO:0000313" key="18">
    <source>
        <dbReference type="EMBL" id="MTW22146.1"/>
    </source>
</evidence>
<dbReference type="GO" id="GO:0042314">
    <property type="term" value="F:bacteriochlorophyll binding"/>
    <property type="evidence" value="ECO:0007669"/>
    <property type="project" value="UniProtKB-KW"/>
</dbReference>
<dbReference type="SMR" id="A0A6N8EHG3"/>
<evidence type="ECO:0000256" key="4">
    <source>
        <dbReference type="ARBA" id="ARBA00022475"/>
    </source>
</evidence>
<evidence type="ECO:0000256" key="8">
    <source>
        <dbReference type="ARBA" id="ARBA00022723"/>
    </source>
</evidence>
<dbReference type="InterPro" id="IPR002362">
    <property type="entry name" value="LHB-1/5"/>
</dbReference>
<evidence type="ECO:0000256" key="16">
    <source>
        <dbReference type="SAM" id="Phobius"/>
    </source>
</evidence>
<keyword evidence="7 16" id="KW-0812">Transmembrane</keyword>
<organism evidence="18 19">
    <name type="scientific">Allochromatium palmeri</name>
    <dbReference type="NCBI Taxonomy" id="231048"/>
    <lineage>
        <taxon>Bacteria</taxon>
        <taxon>Pseudomonadati</taxon>
        <taxon>Pseudomonadota</taxon>
        <taxon>Gammaproteobacteria</taxon>
        <taxon>Chromatiales</taxon>
        <taxon>Chromatiaceae</taxon>
        <taxon>Allochromatium</taxon>
    </lineage>
</organism>
<feature type="domain" description="Antenna complex alpha/beta subunit" evidence="17">
    <location>
        <begin position="12"/>
        <end position="47"/>
    </location>
</feature>
<evidence type="ECO:0000256" key="13">
    <source>
        <dbReference type="ARBA" id="ARBA00023136"/>
    </source>
</evidence>
<comment type="similarity">
    <text evidence="3">Belongs to the antenna complex beta subunit family.</text>
</comment>
<name>A0A6N8EHG3_9GAMM</name>
<evidence type="ECO:0000256" key="10">
    <source>
        <dbReference type="ARBA" id="ARBA00022956"/>
    </source>
</evidence>
<dbReference type="Proteomes" id="UP000434044">
    <property type="component" value="Unassembled WGS sequence"/>
</dbReference>
<evidence type="ECO:0000256" key="9">
    <source>
        <dbReference type="ARBA" id="ARBA00022842"/>
    </source>
</evidence>
<keyword evidence="5" id="KW-0148">Chlorophyll</keyword>
<dbReference type="SUPFAM" id="SSF56918">
    <property type="entry name" value="Light-harvesting complex subunits"/>
    <property type="match status" value="1"/>
</dbReference>
<evidence type="ECO:0000256" key="14">
    <source>
        <dbReference type="ARBA" id="ARBA00023243"/>
    </source>
</evidence>
<evidence type="ECO:0000259" key="17">
    <source>
        <dbReference type="Pfam" id="PF00556"/>
    </source>
</evidence>
<evidence type="ECO:0000256" key="2">
    <source>
        <dbReference type="ARBA" id="ARBA00004249"/>
    </source>
</evidence>
<evidence type="ECO:0000256" key="1">
    <source>
        <dbReference type="ARBA" id="ARBA00002455"/>
    </source>
</evidence>
<evidence type="ECO:0000256" key="5">
    <source>
        <dbReference type="ARBA" id="ARBA00022494"/>
    </source>
</evidence>
<comment type="function">
    <text evidence="1">Antenna complexes are light-harvesting systems, which transfer the excitation energy to the reaction centers.</text>
</comment>
<keyword evidence="11 16" id="KW-1133">Transmembrane helix</keyword>
<dbReference type="OrthoDB" id="5739887at2"/>
<evidence type="ECO:0000256" key="11">
    <source>
        <dbReference type="ARBA" id="ARBA00022989"/>
    </source>
</evidence>
<keyword evidence="12" id="KW-0157">Chromophore</keyword>
<dbReference type="GO" id="GO:0019684">
    <property type="term" value="P:photosynthesis, light reaction"/>
    <property type="evidence" value="ECO:0007669"/>
    <property type="project" value="InterPro"/>
</dbReference>
<dbReference type="GO" id="GO:0030077">
    <property type="term" value="C:plasma membrane light-harvesting complex"/>
    <property type="evidence" value="ECO:0007669"/>
    <property type="project" value="InterPro"/>
</dbReference>
<reference evidence="18 19" key="1">
    <citation type="submission" date="2019-11" db="EMBL/GenBank/DDBJ databases">
        <title>Whole-genome sequence of the anaerobic purple sulfur bacterium Allochromatium palmeri DSM 15591.</title>
        <authorList>
            <person name="Kyndt J.A."/>
            <person name="Meyer T.E."/>
        </authorList>
    </citation>
    <scope>NUCLEOTIDE SEQUENCE [LARGE SCALE GENOMIC DNA]</scope>
    <source>
        <strain evidence="18 19">DSM 15591</strain>
    </source>
</reference>
<proteinExistence type="inferred from homology"/>
<dbReference type="PIRSF" id="PIRSF002900">
    <property type="entry name" value="Antenna_beta"/>
    <property type="match status" value="1"/>
</dbReference>
<feature type="transmembrane region" description="Helical" evidence="16">
    <location>
        <begin position="21"/>
        <end position="43"/>
    </location>
</feature>
<evidence type="ECO:0000256" key="3">
    <source>
        <dbReference type="ARBA" id="ARBA00011052"/>
    </source>
</evidence>
<accession>A0A6N8EHG3</accession>
<keyword evidence="6" id="KW-0042">Antenna complex</keyword>
<dbReference type="InterPro" id="IPR023624">
    <property type="entry name" value="Antenna_beta_dom_sf"/>
</dbReference>
<dbReference type="AlphaFoldDB" id="A0A6N8EHG3"/>
<dbReference type="RefSeq" id="WP_012971727.1">
    <property type="nucleotide sequence ID" value="NZ_WNKT01000032.1"/>
</dbReference>
<dbReference type="GO" id="GO:0046872">
    <property type="term" value="F:metal ion binding"/>
    <property type="evidence" value="ECO:0007669"/>
    <property type="project" value="UniProtKB-KW"/>
</dbReference>
<dbReference type="Pfam" id="PF00556">
    <property type="entry name" value="LHC"/>
    <property type="match status" value="1"/>
</dbReference>
<dbReference type="EMBL" id="WNKT01000032">
    <property type="protein sequence ID" value="MTW22146.1"/>
    <property type="molecule type" value="Genomic_DNA"/>
</dbReference>
<evidence type="ECO:0000256" key="7">
    <source>
        <dbReference type="ARBA" id="ARBA00022692"/>
    </source>
</evidence>
<evidence type="ECO:0000313" key="19">
    <source>
        <dbReference type="Proteomes" id="UP000434044"/>
    </source>
</evidence>
<dbReference type="InterPro" id="IPR035889">
    <property type="entry name" value="Light-harvesting_complex"/>
</dbReference>
<keyword evidence="10" id="KW-0076">Bacteriochlorophyll</keyword>
<feature type="binding site" description="axial binding residue" evidence="15">
    <location>
        <position position="19"/>
    </location>
    <ligand>
        <name>a bacteriochlorophyll</name>
        <dbReference type="ChEBI" id="CHEBI:38201"/>
    </ligand>
    <ligandPart>
        <name>Mg</name>
        <dbReference type="ChEBI" id="CHEBI:25107"/>
    </ligandPart>
</feature>
<dbReference type="InterPro" id="IPR000066">
    <property type="entry name" value="Antenna_a/b"/>
</dbReference>
<keyword evidence="4" id="KW-1003">Cell membrane</keyword>
<gene>
    <name evidence="18" type="ORF">GJ668_13740</name>
</gene>
<protein>
    <submittedName>
        <fullName evidence="18">Light-harvesting protein</fullName>
    </submittedName>
</protein>
<dbReference type="PRINTS" id="PR00674">
    <property type="entry name" value="LIGHTHARVSTB"/>
</dbReference>
<dbReference type="Gene3D" id="1.20.5.250">
    <property type="match status" value="1"/>
</dbReference>
<keyword evidence="19" id="KW-1185">Reference proteome</keyword>
<evidence type="ECO:0000256" key="15">
    <source>
        <dbReference type="PIRSR" id="PIRSR002900-1"/>
    </source>
</evidence>